<proteinExistence type="predicted"/>
<dbReference type="AlphaFoldDB" id="X1R7P6"/>
<name>X1R7P6_9ZZZZ</name>
<reference evidence="1" key="1">
    <citation type="journal article" date="2014" name="Front. Microbiol.">
        <title>High frequency of phylogenetically diverse reductive dehalogenase-homologous genes in deep subseafloor sedimentary metagenomes.</title>
        <authorList>
            <person name="Kawai M."/>
            <person name="Futagami T."/>
            <person name="Toyoda A."/>
            <person name="Takaki Y."/>
            <person name="Nishi S."/>
            <person name="Hori S."/>
            <person name="Arai W."/>
            <person name="Tsubouchi T."/>
            <person name="Morono Y."/>
            <person name="Uchiyama I."/>
            <person name="Ito T."/>
            <person name="Fujiyama A."/>
            <person name="Inagaki F."/>
            <person name="Takami H."/>
        </authorList>
    </citation>
    <scope>NUCLEOTIDE SEQUENCE</scope>
    <source>
        <strain evidence="1">Expedition CK06-06</strain>
    </source>
</reference>
<dbReference type="EMBL" id="BARW01013156">
    <property type="protein sequence ID" value="GAI76767.1"/>
    <property type="molecule type" value="Genomic_DNA"/>
</dbReference>
<accession>X1R7P6</accession>
<feature type="non-terminal residue" evidence="1">
    <location>
        <position position="163"/>
    </location>
</feature>
<sequence>EGFFDKEGLEAQKIIEPKAIGNIVKAEGEYVLREDEAGRFKLYEYPKKDEEYVIGGDTAEGLEHGDESVWVVINKRTSETVCVYNHRIPPDEFAEDGILLANYYNEAIIAPEAKGYGYGVCQDIWKDYGNIYRNVKTKTGEEKETNDLGFITSTPSRRQMLAQ</sequence>
<gene>
    <name evidence="1" type="ORF">S12H4_24307</name>
</gene>
<dbReference type="Gene3D" id="3.30.420.240">
    <property type="match status" value="1"/>
</dbReference>
<feature type="non-terminal residue" evidence="1">
    <location>
        <position position="1"/>
    </location>
</feature>
<protein>
    <submittedName>
        <fullName evidence="1">Uncharacterized protein</fullName>
    </submittedName>
</protein>
<organism evidence="1">
    <name type="scientific">marine sediment metagenome</name>
    <dbReference type="NCBI Taxonomy" id="412755"/>
    <lineage>
        <taxon>unclassified sequences</taxon>
        <taxon>metagenomes</taxon>
        <taxon>ecological metagenomes</taxon>
    </lineage>
</organism>
<comment type="caution">
    <text evidence="1">The sequence shown here is derived from an EMBL/GenBank/DDBJ whole genome shotgun (WGS) entry which is preliminary data.</text>
</comment>
<evidence type="ECO:0000313" key="1">
    <source>
        <dbReference type="EMBL" id="GAI76767.1"/>
    </source>
</evidence>